<gene>
    <name evidence="2" type="ORF">DDR33_07580</name>
</gene>
<dbReference type="GO" id="GO:0004622">
    <property type="term" value="F:phosphatidylcholine lysophospholipase activity"/>
    <property type="evidence" value="ECO:0007669"/>
    <property type="project" value="TreeGrafter"/>
</dbReference>
<dbReference type="Gene3D" id="3.40.50.1110">
    <property type="entry name" value="SGNH hydrolase"/>
    <property type="match status" value="1"/>
</dbReference>
<evidence type="ECO:0000313" key="2">
    <source>
        <dbReference type="EMBL" id="PWG81230.1"/>
    </source>
</evidence>
<organism evidence="2 3">
    <name type="scientific">Pararcticibacter amylolyticus</name>
    <dbReference type="NCBI Taxonomy" id="2173175"/>
    <lineage>
        <taxon>Bacteria</taxon>
        <taxon>Pseudomonadati</taxon>
        <taxon>Bacteroidota</taxon>
        <taxon>Sphingobacteriia</taxon>
        <taxon>Sphingobacteriales</taxon>
        <taxon>Sphingobacteriaceae</taxon>
        <taxon>Pararcticibacter</taxon>
    </lineage>
</organism>
<dbReference type="Proteomes" id="UP000245647">
    <property type="component" value="Unassembled WGS sequence"/>
</dbReference>
<dbReference type="EMBL" id="QEAS01000005">
    <property type="protein sequence ID" value="PWG81230.1"/>
    <property type="molecule type" value="Genomic_DNA"/>
</dbReference>
<dbReference type="Pfam" id="PF00657">
    <property type="entry name" value="Lipase_GDSL"/>
    <property type="match status" value="1"/>
</dbReference>
<dbReference type="AlphaFoldDB" id="A0A2U2PIM7"/>
<accession>A0A2U2PIM7</accession>
<dbReference type="InterPro" id="IPR036514">
    <property type="entry name" value="SGNH_hydro_sf"/>
</dbReference>
<dbReference type="InterPro" id="IPR001087">
    <property type="entry name" value="GDSL"/>
</dbReference>
<feature type="chain" id="PRO_5015626719" evidence="1">
    <location>
        <begin position="32"/>
        <end position="472"/>
    </location>
</feature>
<comment type="caution">
    <text evidence="2">The sequence shown here is derived from an EMBL/GenBank/DDBJ whole genome shotgun (WGS) entry which is preliminary data.</text>
</comment>
<dbReference type="PANTHER" id="PTHR30383:SF5">
    <property type="entry name" value="SGNH HYDROLASE-TYPE ESTERASE DOMAIN-CONTAINING PROTEIN"/>
    <property type="match status" value="1"/>
</dbReference>
<feature type="signal peptide" evidence="1">
    <location>
        <begin position="1"/>
        <end position="31"/>
    </location>
</feature>
<dbReference type="InterPro" id="IPR051532">
    <property type="entry name" value="Ester_Hydrolysis_Enzymes"/>
</dbReference>
<dbReference type="CDD" id="cd01834">
    <property type="entry name" value="SGNH_hydrolase_like_2"/>
    <property type="match status" value="1"/>
</dbReference>
<dbReference type="OrthoDB" id="9774205at2"/>
<evidence type="ECO:0000313" key="3">
    <source>
        <dbReference type="Proteomes" id="UP000245647"/>
    </source>
</evidence>
<protein>
    <submittedName>
        <fullName evidence="2">GDSL family lipase</fullName>
    </submittedName>
</protein>
<keyword evidence="3" id="KW-1185">Reference proteome</keyword>
<dbReference type="RefSeq" id="WP_109415172.1">
    <property type="nucleotide sequence ID" value="NZ_QEAS01000005.1"/>
</dbReference>
<reference evidence="2 3" key="1">
    <citation type="submission" date="2018-04" db="EMBL/GenBank/DDBJ databases">
        <title>Pedobacter chongqingensis sp. nov., isolated from a rottenly hemp rope.</title>
        <authorList>
            <person name="Cai Y."/>
        </authorList>
    </citation>
    <scope>NUCLEOTIDE SEQUENCE [LARGE SCALE GENOMIC DNA]</scope>
    <source>
        <strain evidence="2 3">FJ4-8</strain>
    </source>
</reference>
<sequence length="472" mass="53811">MIKKLQNPEKYMKLHFLLAGLACLFFQLSFAQPKPQPFKSGDRVVLAGNSITEAGLYGANIWLYYMTHFPDRKIQVLNAGVGGDVAEQIYKRLDGDILAQKPTVLAVTFGMNDSKYFEYNSPNPDVNSFVKTSRDSYLRIEKKLQELKGVKKIIMASSPYDENVQIPNNNAFKGKWKTMEKIIEFQKKSAIDNQWGYVDFFYPMTEINLREQKKNPAYTACGNDRIHPSSAGHLIMAYIFLKSQGLTNSCIADVNVDYNKGKVIHSVNAKSNNIVKTKNGIRFDYLANSLPFPIDTLPRVWMNPEVQSEALKIIPFNQELNNERLVIRGLPAGRYTLKIDQNQIAGFSAEELAAGINLALLKTTPQYQQSLQVLKLSNQRREIEAKFRNYFWVNYNFLQDKNMLFDHSDAARDTIEKHSPENGWLNGKKGDWQAVRSSGKVLQSQMDALVDEIYRINKPKKHTIEITTAASR</sequence>
<dbReference type="SUPFAM" id="SSF52266">
    <property type="entry name" value="SGNH hydrolase"/>
    <property type="match status" value="1"/>
</dbReference>
<evidence type="ECO:0000256" key="1">
    <source>
        <dbReference type="SAM" id="SignalP"/>
    </source>
</evidence>
<name>A0A2U2PIM7_9SPHI</name>
<keyword evidence="1" id="KW-0732">Signal</keyword>
<proteinExistence type="predicted"/>
<dbReference type="PANTHER" id="PTHR30383">
    <property type="entry name" value="THIOESTERASE 1/PROTEASE 1/LYSOPHOSPHOLIPASE L1"/>
    <property type="match status" value="1"/>
</dbReference>